<evidence type="ECO:0000313" key="3">
    <source>
        <dbReference type="Proteomes" id="UP000076574"/>
    </source>
</evidence>
<keyword evidence="1" id="KW-0732">Signal</keyword>
<keyword evidence="3" id="KW-1185">Reference proteome</keyword>
<gene>
    <name evidence="2" type="ORF">A4A58_07360</name>
</gene>
<accession>A0A163Z9W0</accession>
<evidence type="ECO:0000313" key="2">
    <source>
        <dbReference type="EMBL" id="KZD23195.1"/>
    </source>
</evidence>
<comment type="caution">
    <text evidence="2">The sequence shown here is derived from an EMBL/GenBank/DDBJ whole genome shotgun (WGS) entry which is preliminary data.</text>
</comment>
<sequence>MRHLIAASVSIALLASFGAAQADTYKPGDYLLLDLQKAVLSPKLLGPPASFEHVQIQAKADAKANVKADPAKAAPRVARAQAAKPVAQRAAAQKKVTHRGNPLNANAADTRVQVWPCRTGGICSWQK</sequence>
<dbReference type="Proteomes" id="UP000076574">
    <property type="component" value="Unassembled WGS sequence"/>
</dbReference>
<feature type="chain" id="PRO_5007848217" evidence="1">
    <location>
        <begin position="23"/>
        <end position="127"/>
    </location>
</feature>
<reference evidence="2 3" key="1">
    <citation type="submission" date="2016-03" db="EMBL/GenBank/DDBJ databases">
        <title>Microsymbionts genomes from the relict species Vavilovia formosa (Stev.) Fed.</title>
        <authorList>
            <person name="Kopat V."/>
            <person name="Chirak E."/>
            <person name="Kimeklis A."/>
            <person name="Andronov E."/>
        </authorList>
    </citation>
    <scope>NUCLEOTIDE SEQUENCE [LARGE SCALE GENOMIC DNA]</scope>
    <source>
        <strain evidence="2 3">Vaf07</strain>
    </source>
</reference>
<protein>
    <submittedName>
        <fullName evidence="2">Uncharacterized protein</fullName>
    </submittedName>
</protein>
<organism evidence="2 3">
    <name type="scientific">Tardiphaga robiniae</name>
    <dbReference type="NCBI Taxonomy" id="943830"/>
    <lineage>
        <taxon>Bacteria</taxon>
        <taxon>Pseudomonadati</taxon>
        <taxon>Pseudomonadota</taxon>
        <taxon>Alphaproteobacteria</taxon>
        <taxon>Hyphomicrobiales</taxon>
        <taxon>Nitrobacteraceae</taxon>
        <taxon>Tardiphaga</taxon>
    </lineage>
</organism>
<name>A0A163Z9W0_9BRAD</name>
<dbReference type="AlphaFoldDB" id="A0A163Z9W0"/>
<evidence type="ECO:0000256" key="1">
    <source>
        <dbReference type="SAM" id="SignalP"/>
    </source>
</evidence>
<dbReference type="EMBL" id="LVYV01000012">
    <property type="protein sequence ID" value="KZD23195.1"/>
    <property type="molecule type" value="Genomic_DNA"/>
</dbReference>
<feature type="signal peptide" evidence="1">
    <location>
        <begin position="1"/>
        <end position="22"/>
    </location>
</feature>
<proteinExistence type="predicted"/>